<keyword evidence="1" id="KW-0812">Transmembrane</keyword>
<comment type="caution">
    <text evidence="2">The sequence shown here is derived from an EMBL/GenBank/DDBJ whole genome shotgun (WGS) entry which is preliminary data.</text>
</comment>
<proteinExistence type="predicted"/>
<feature type="transmembrane region" description="Helical" evidence="1">
    <location>
        <begin position="312"/>
        <end position="330"/>
    </location>
</feature>
<feature type="transmembrane region" description="Helical" evidence="1">
    <location>
        <begin position="9"/>
        <end position="28"/>
    </location>
</feature>
<feature type="transmembrane region" description="Helical" evidence="1">
    <location>
        <begin position="176"/>
        <end position="203"/>
    </location>
</feature>
<organism evidence="2 3">
    <name type="scientific">Fulvivirga sediminis</name>
    <dbReference type="NCBI Taxonomy" id="2803949"/>
    <lineage>
        <taxon>Bacteria</taxon>
        <taxon>Pseudomonadati</taxon>
        <taxon>Bacteroidota</taxon>
        <taxon>Cytophagia</taxon>
        <taxon>Cytophagales</taxon>
        <taxon>Fulvivirgaceae</taxon>
        <taxon>Fulvivirga</taxon>
    </lineage>
</organism>
<feature type="transmembrane region" description="Helical" evidence="1">
    <location>
        <begin position="96"/>
        <end position="114"/>
    </location>
</feature>
<accession>A0A937K235</accession>
<evidence type="ECO:0000313" key="2">
    <source>
        <dbReference type="EMBL" id="MBL3657955.1"/>
    </source>
</evidence>
<dbReference type="Proteomes" id="UP000659388">
    <property type="component" value="Unassembled WGS sequence"/>
</dbReference>
<name>A0A937K235_9BACT</name>
<sequence length="401" mass="46723">MKISHKNHLFGAVIFVIIAMVLWLRIAVEATHYISPDSEFYLRVAENLLAGKGLVAPYTYPFSDATKEIYFAAWAPGYPVFIAFLCWLSVGSVSVIVASKLINLMALAGIYWLLYKWVGHRAWFPFLYFCSFGMLEVYSYSWSEPVFLFFVVLLAYQIKRSRYNQDKWLFIKVTGILIILFLIRYAGLVYYIGLSLLMFFAFFRNRKKLALHYLTALSISSIVALAYFYNNYLQMGAYTGGERVFPEQVSDLGFIGDLGYGLFNAFSIARNFYFEFEIFYFSLLALQLILVAFLVVERRILQRPFIKNNDDVCVLWGSAIFYLLLIIILRRLSPFDPFDYRILSPFMLTFFLAVFIAILRQEAFFQKTYKWITAFMLLSLVMNLPKAFLYEKLQTLISHVI</sequence>
<evidence type="ECO:0000256" key="1">
    <source>
        <dbReference type="SAM" id="Phobius"/>
    </source>
</evidence>
<feature type="transmembrane region" description="Helical" evidence="1">
    <location>
        <begin position="126"/>
        <end position="156"/>
    </location>
</feature>
<protein>
    <submittedName>
        <fullName evidence="2">Uncharacterized protein</fullName>
    </submittedName>
</protein>
<keyword evidence="1" id="KW-0472">Membrane</keyword>
<gene>
    <name evidence="2" type="ORF">JL102_17525</name>
</gene>
<dbReference type="AlphaFoldDB" id="A0A937K235"/>
<feature type="transmembrane region" description="Helical" evidence="1">
    <location>
        <begin position="278"/>
        <end position="296"/>
    </location>
</feature>
<keyword evidence="3" id="KW-1185">Reference proteome</keyword>
<reference evidence="2" key="1">
    <citation type="submission" date="2021-01" db="EMBL/GenBank/DDBJ databases">
        <title>Fulvivirga kasyanovii gen. nov., sp nov., a novel member of the phylum Bacteroidetes isolated from seawater in a mussel farm.</title>
        <authorList>
            <person name="Zhao L.-H."/>
            <person name="Wang Z.-J."/>
        </authorList>
    </citation>
    <scope>NUCLEOTIDE SEQUENCE</scope>
    <source>
        <strain evidence="2">2943</strain>
    </source>
</reference>
<feature type="transmembrane region" description="Helical" evidence="1">
    <location>
        <begin position="342"/>
        <end position="359"/>
    </location>
</feature>
<dbReference type="EMBL" id="JAESIY010000010">
    <property type="protein sequence ID" value="MBL3657955.1"/>
    <property type="molecule type" value="Genomic_DNA"/>
</dbReference>
<feature type="transmembrane region" description="Helical" evidence="1">
    <location>
        <begin position="371"/>
        <end position="390"/>
    </location>
</feature>
<feature type="transmembrane region" description="Helical" evidence="1">
    <location>
        <begin position="210"/>
        <end position="229"/>
    </location>
</feature>
<feature type="transmembrane region" description="Helical" evidence="1">
    <location>
        <begin position="69"/>
        <end position="90"/>
    </location>
</feature>
<evidence type="ECO:0000313" key="3">
    <source>
        <dbReference type="Proteomes" id="UP000659388"/>
    </source>
</evidence>
<dbReference type="RefSeq" id="WP_202245750.1">
    <property type="nucleotide sequence ID" value="NZ_JAESIY010000010.1"/>
</dbReference>
<keyword evidence="1" id="KW-1133">Transmembrane helix</keyword>